<dbReference type="InterPro" id="IPR036390">
    <property type="entry name" value="WH_DNA-bd_sf"/>
</dbReference>
<comment type="caution">
    <text evidence="2">The sequence shown here is derived from an EMBL/GenBank/DDBJ whole genome shotgun (WGS) entry which is preliminary data.</text>
</comment>
<evidence type="ECO:0000313" key="2">
    <source>
        <dbReference type="EMBL" id="RXQ36879.1"/>
    </source>
</evidence>
<sequence>MSSKILGNVWDACAAHDVKGAKLVIMARLADYSNDDGICYPSVETICRQLGLGESTVRTAIAELESAGWLRRESRRKGNRNTSNLYHLNADRLESLARAEKDKVAALKQQRRANGFHPSDSEPSKSEPSDSGRSSGFHPSDSDKKSVFTLQNLDPDPQGLKHDPQVNSKHDPQDIGASADAPAPVRSAKQDYSPEFETAWQAYPKRAGGNSKAAAFKAWKARLKDGVKPEDMLAGVKRYAIYCQTTGNTGTQYVRQAATFFGPDSHFEESWQTPSAPGGGRRNVLPVSGFSEQDYGESGCQW</sequence>
<feature type="region of interest" description="Disordered" evidence="1">
    <location>
        <begin position="103"/>
        <end position="192"/>
    </location>
</feature>
<gene>
    <name evidence="2" type="ORF">EI538_06115</name>
</gene>
<evidence type="ECO:0000313" key="3">
    <source>
        <dbReference type="Proteomes" id="UP000290660"/>
    </source>
</evidence>
<dbReference type="Pfam" id="PF13730">
    <property type="entry name" value="HTH_36"/>
    <property type="match status" value="1"/>
</dbReference>
<reference evidence="2 3" key="1">
    <citation type="submission" date="2018-12" db="EMBL/GenBank/DDBJ databases">
        <title>Identification of serotype of rogose Salmonella by whole genome sequencing.</title>
        <authorList>
            <person name="Sacchi C.T."/>
            <person name="Goncalves C.R."/>
            <person name="Tiba-Casas M.R."/>
        </authorList>
    </citation>
    <scope>NUCLEOTIDE SEQUENCE [LARGE SCALE GENOMIC DNA]</scope>
    <source>
        <strain evidence="2 3">169_17</strain>
    </source>
</reference>
<dbReference type="InterPro" id="IPR036388">
    <property type="entry name" value="WH-like_DNA-bd_sf"/>
</dbReference>
<dbReference type="RefSeq" id="WP_127174415.1">
    <property type="nucleotide sequence ID" value="NZ_JASMSH010000007.1"/>
</dbReference>
<dbReference type="SUPFAM" id="SSF46785">
    <property type="entry name" value="Winged helix' DNA-binding domain"/>
    <property type="match status" value="1"/>
</dbReference>
<dbReference type="EMBL" id="RSEO01000004">
    <property type="protein sequence ID" value="RXQ36879.1"/>
    <property type="molecule type" value="Genomic_DNA"/>
</dbReference>
<name>A0A3V4IJU6_SALER</name>
<protein>
    <submittedName>
        <fullName evidence="2">Helix-turn-helix domain-containing protein</fullName>
    </submittedName>
</protein>
<dbReference type="AlphaFoldDB" id="A0A3V4IJU6"/>
<feature type="compositionally biased region" description="Basic and acidic residues" evidence="1">
    <location>
        <begin position="159"/>
        <end position="173"/>
    </location>
</feature>
<organism evidence="2 3">
    <name type="scientific">Salmonella enterica</name>
    <name type="common">Salmonella choleraesuis</name>
    <dbReference type="NCBI Taxonomy" id="28901"/>
    <lineage>
        <taxon>Bacteria</taxon>
        <taxon>Pseudomonadati</taxon>
        <taxon>Pseudomonadota</taxon>
        <taxon>Gammaproteobacteria</taxon>
        <taxon>Enterobacterales</taxon>
        <taxon>Enterobacteriaceae</taxon>
        <taxon>Salmonella</taxon>
    </lineage>
</organism>
<dbReference type="Gene3D" id="1.10.10.10">
    <property type="entry name" value="Winged helix-like DNA-binding domain superfamily/Winged helix DNA-binding domain"/>
    <property type="match status" value="1"/>
</dbReference>
<proteinExistence type="predicted"/>
<feature type="region of interest" description="Disordered" evidence="1">
    <location>
        <begin position="265"/>
        <end position="302"/>
    </location>
</feature>
<accession>A0A3V4IJU6</accession>
<feature type="compositionally biased region" description="Basic and acidic residues" evidence="1">
    <location>
        <begin position="119"/>
        <end position="130"/>
    </location>
</feature>
<dbReference type="Proteomes" id="UP000290660">
    <property type="component" value="Unassembled WGS sequence"/>
</dbReference>
<evidence type="ECO:0000256" key="1">
    <source>
        <dbReference type="SAM" id="MobiDB-lite"/>
    </source>
</evidence>